<dbReference type="AlphaFoldDB" id="A0A3M7SM62"/>
<keyword evidence="1" id="KW-0472">Membrane</keyword>
<protein>
    <submittedName>
        <fullName evidence="2">Uncharacterized protein</fullName>
    </submittedName>
</protein>
<evidence type="ECO:0000256" key="1">
    <source>
        <dbReference type="SAM" id="Phobius"/>
    </source>
</evidence>
<keyword evidence="1" id="KW-1133">Transmembrane helix</keyword>
<accession>A0A3M7SM62</accession>
<comment type="caution">
    <text evidence="2">The sequence shown here is derived from an EMBL/GenBank/DDBJ whole genome shotgun (WGS) entry which is preliminary data.</text>
</comment>
<feature type="transmembrane region" description="Helical" evidence="1">
    <location>
        <begin position="139"/>
        <end position="156"/>
    </location>
</feature>
<keyword evidence="3" id="KW-1185">Reference proteome</keyword>
<reference evidence="2 3" key="1">
    <citation type="journal article" date="2018" name="Sci. Rep.">
        <title>Genomic signatures of local adaptation to the degree of environmental predictability in rotifers.</title>
        <authorList>
            <person name="Franch-Gras L."/>
            <person name="Hahn C."/>
            <person name="Garcia-Roger E.M."/>
            <person name="Carmona M.J."/>
            <person name="Serra M."/>
            <person name="Gomez A."/>
        </authorList>
    </citation>
    <scope>NUCLEOTIDE SEQUENCE [LARGE SCALE GENOMIC DNA]</scope>
    <source>
        <strain evidence="2">HYR1</strain>
    </source>
</reference>
<evidence type="ECO:0000313" key="2">
    <source>
        <dbReference type="EMBL" id="RNA36618.1"/>
    </source>
</evidence>
<dbReference type="EMBL" id="REGN01001156">
    <property type="protein sequence ID" value="RNA36618.1"/>
    <property type="molecule type" value="Genomic_DNA"/>
</dbReference>
<feature type="transmembrane region" description="Helical" evidence="1">
    <location>
        <begin position="168"/>
        <end position="188"/>
    </location>
</feature>
<proteinExistence type="predicted"/>
<organism evidence="2 3">
    <name type="scientific">Brachionus plicatilis</name>
    <name type="common">Marine rotifer</name>
    <name type="synonym">Brachionus muelleri</name>
    <dbReference type="NCBI Taxonomy" id="10195"/>
    <lineage>
        <taxon>Eukaryota</taxon>
        <taxon>Metazoa</taxon>
        <taxon>Spiralia</taxon>
        <taxon>Gnathifera</taxon>
        <taxon>Rotifera</taxon>
        <taxon>Eurotatoria</taxon>
        <taxon>Monogononta</taxon>
        <taxon>Pseudotrocha</taxon>
        <taxon>Ploima</taxon>
        <taxon>Brachionidae</taxon>
        <taxon>Brachionus</taxon>
    </lineage>
</organism>
<keyword evidence="1" id="KW-0812">Transmembrane</keyword>
<evidence type="ECO:0000313" key="3">
    <source>
        <dbReference type="Proteomes" id="UP000276133"/>
    </source>
</evidence>
<dbReference type="Proteomes" id="UP000276133">
    <property type="component" value="Unassembled WGS sequence"/>
</dbReference>
<gene>
    <name evidence="2" type="ORF">BpHYR1_027095</name>
</gene>
<sequence length="258" mass="30386">MDHSNIFYKKNIRCPSSHRIHRLLNSQIQHSQLPNQSLHFHNQSLLKHLNLNHLFWLAVPEHNLLILSDRKGFKKPPPGVYGFKKPLGVLVLKVYKLKSIPTPNLNLRSFKRLVTHVYKVEISGKQDNKRNKSLLDSRFFLIFWIKSNQFWFQNFLVRFLTLNCEQRFHLIFLYFLISLTMFGVRLVFSSIEIVTRNICFNREMVICHFLPRCMSLITEKSNLLGATPPQYLLCGLSERSIFVPLSKTNTKSFVSLER</sequence>
<name>A0A3M7SM62_BRAPC</name>